<evidence type="ECO:0000313" key="2">
    <source>
        <dbReference type="EMBL" id="MDC8011220.1"/>
    </source>
</evidence>
<proteinExistence type="predicted"/>
<protein>
    <submittedName>
        <fullName evidence="2">SMI1/KNR4 family protein</fullName>
    </submittedName>
</protein>
<name>A0A9X4BFJ7_9GAMM</name>
<evidence type="ECO:0000259" key="1">
    <source>
        <dbReference type="SMART" id="SM00860"/>
    </source>
</evidence>
<dbReference type="AlphaFoldDB" id="A0A9X4BFJ7"/>
<reference evidence="2" key="1">
    <citation type="submission" date="2023-02" db="EMBL/GenBank/DDBJ databases">
        <title>Tahibacter soli sp. nov. isolated from soil.</title>
        <authorList>
            <person name="Baek J.H."/>
            <person name="Lee J.K."/>
            <person name="Choi D.G."/>
            <person name="Jeon C.O."/>
        </authorList>
    </citation>
    <scope>NUCLEOTIDE SEQUENCE</scope>
    <source>
        <strain evidence="2">BL</strain>
    </source>
</reference>
<dbReference type="Pfam" id="PF09346">
    <property type="entry name" value="SMI1_KNR4"/>
    <property type="match status" value="1"/>
</dbReference>
<dbReference type="InterPro" id="IPR037883">
    <property type="entry name" value="Knr4/Smi1-like_sf"/>
</dbReference>
<dbReference type="RefSeq" id="WP_263543759.1">
    <property type="nucleotide sequence ID" value="NZ_JAOVZO020000001.1"/>
</dbReference>
<dbReference type="SUPFAM" id="SSF160631">
    <property type="entry name" value="SMI1/KNR4-like"/>
    <property type="match status" value="1"/>
</dbReference>
<dbReference type="SMART" id="SM00860">
    <property type="entry name" value="SMI1_KNR4"/>
    <property type="match status" value="1"/>
</dbReference>
<dbReference type="InterPro" id="IPR018958">
    <property type="entry name" value="Knr4/Smi1-like_dom"/>
</dbReference>
<accession>A0A9X4BFJ7</accession>
<comment type="caution">
    <text evidence="2">The sequence shown here is derived from an EMBL/GenBank/DDBJ whole genome shotgun (WGS) entry which is preliminary data.</text>
</comment>
<feature type="domain" description="Knr4/Smi1-like" evidence="1">
    <location>
        <begin position="61"/>
        <end position="181"/>
    </location>
</feature>
<evidence type="ECO:0000313" key="3">
    <source>
        <dbReference type="Proteomes" id="UP001139971"/>
    </source>
</evidence>
<organism evidence="2 3">
    <name type="scientific">Tahibacter soli</name>
    <dbReference type="NCBI Taxonomy" id="2983605"/>
    <lineage>
        <taxon>Bacteria</taxon>
        <taxon>Pseudomonadati</taxon>
        <taxon>Pseudomonadota</taxon>
        <taxon>Gammaproteobacteria</taxon>
        <taxon>Lysobacterales</taxon>
        <taxon>Rhodanobacteraceae</taxon>
        <taxon>Tahibacter</taxon>
    </lineage>
</organism>
<sequence length="204" mass="22962">MTLERSTGEWTALLARFCDEQIRRVEATSDLHDVAEMLTHHQPVSDSLVERADLGECMAPGLDEAALADLERRLGSPLPPSYRRFLAATDGLVVASNVSLLPACDVGWYRDLDHDAVESWQRWNEASDAQYEVYGPAQDCIYMRPRHLRTALQISTSIDGDVLLLVPAVRFGDEWEAWFLGAKNPGANRYRSFDEMVDVLFFGD</sequence>
<dbReference type="Proteomes" id="UP001139971">
    <property type="component" value="Unassembled WGS sequence"/>
</dbReference>
<gene>
    <name evidence="2" type="ORF">OD750_001525</name>
</gene>
<keyword evidence="3" id="KW-1185">Reference proteome</keyword>
<dbReference type="EMBL" id="JAOVZO020000001">
    <property type="protein sequence ID" value="MDC8011220.1"/>
    <property type="molecule type" value="Genomic_DNA"/>
</dbReference>